<dbReference type="InterPro" id="IPR003593">
    <property type="entry name" value="AAA+_ATPase"/>
</dbReference>
<proteinExistence type="inferred from homology"/>
<feature type="domain" description="ABC transporter" evidence="7">
    <location>
        <begin position="5"/>
        <end position="246"/>
    </location>
</feature>
<evidence type="ECO:0000256" key="2">
    <source>
        <dbReference type="ARBA" id="ARBA00022448"/>
    </source>
</evidence>
<dbReference type="PROSITE" id="PS50893">
    <property type="entry name" value="ABC_TRANSPORTER_2"/>
    <property type="match status" value="1"/>
</dbReference>
<dbReference type="RefSeq" id="WP_003609266.1">
    <property type="nucleotide sequence ID" value="NZ_ADVE02000001.1"/>
</dbReference>
<organism evidence="8 9">
    <name type="scientific">Methylosinus trichosporium (strain ATCC 35070 / NCIMB 11131 / UNIQEM 75 / OB3b)</name>
    <dbReference type="NCBI Taxonomy" id="595536"/>
    <lineage>
        <taxon>Bacteria</taxon>
        <taxon>Pseudomonadati</taxon>
        <taxon>Pseudomonadota</taxon>
        <taxon>Alphaproteobacteria</taxon>
        <taxon>Hyphomicrobiales</taxon>
        <taxon>Methylocystaceae</taxon>
        <taxon>Methylosinus</taxon>
    </lineage>
</organism>
<dbReference type="SUPFAM" id="SSF52540">
    <property type="entry name" value="P-loop containing nucleoside triphosphate hydrolases"/>
    <property type="match status" value="1"/>
</dbReference>
<comment type="function">
    <text evidence="6">Part of the ABC transporter complex HmuTUV involved in hemin import. Responsible for energy coupling to the transport system.</text>
</comment>
<accession>A0A2D2D0Z5</accession>
<dbReference type="STRING" id="595536.GCA_000178815_02629"/>
<keyword evidence="9" id="KW-1185">Reference proteome</keyword>
<dbReference type="EMBL" id="CP023737">
    <property type="protein sequence ID" value="ATQ68642.1"/>
    <property type="molecule type" value="Genomic_DNA"/>
</dbReference>
<dbReference type="NCBIfam" id="NF010068">
    <property type="entry name" value="PRK13548.1"/>
    <property type="match status" value="1"/>
</dbReference>
<dbReference type="GO" id="GO:0005524">
    <property type="term" value="F:ATP binding"/>
    <property type="evidence" value="ECO:0007669"/>
    <property type="project" value="UniProtKB-KW"/>
</dbReference>
<evidence type="ECO:0000313" key="9">
    <source>
        <dbReference type="Proteomes" id="UP000230709"/>
    </source>
</evidence>
<dbReference type="Proteomes" id="UP000230709">
    <property type="component" value="Chromosome"/>
</dbReference>
<dbReference type="InterPro" id="IPR027417">
    <property type="entry name" value="P-loop_NTPase"/>
</dbReference>
<dbReference type="InterPro" id="IPR003439">
    <property type="entry name" value="ABC_transporter-like_ATP-bd"/>
</dbReference>
<evidence type="ECO:0000256" key="6">
    <source>
        <dbReference type="ARBA" id="ARBA00037066"/>
    </source>
</evidence>
<evidence type="ECO:0000256" key="3">
    <source>
        <dbReference type="ARBA" id="ARBA00022741"/>
    </source>
</evidence>
<dbReference type="Gene3D" id="3.40.50.300">
    <property type="entry name" value="P-loop containing nucleotide triphosphate hydrolases"/>
    <property type="match status" value="1"/>
</dbReference>
<evidence type="ECO:0000313" key="8">
    <source>
        <dbReference type="EMBL" id="ATQ68642.1"/>
    </source>
</evidence>
<dbReference type="PROSITE" id="PS00211">
    <property type="entry name" value="ABC_TRANSPORTER_1"/>
    <property type="match status" value="1"/>
</dbReference>
<evidence type="ECO:0000256" key="1">
    <source>
        <dbReference type="ARBA" id="ARBA00005417"/>
    </source>
</evidence>
<keyword evidence="2" id="KW-0813">Transport</keyword>
<dbReference type="SMART" id="SM00382">
    <property type="entry name" value="AAA"/>
    <property type="match status" value="1"/>
</dbReference>
<keyword evidence="5" id="KW-1278">Translocase</keyword>
<dbReference type="Pfam" id="PF00005">
    <property type="entry name" value="ABC_tran"/>
    <property type="match status" value="1"/>
</dbReference>
<name>A0A2D2D0Z5_METT3</name>
<evidence type="ECO:0000256" key="4">
    <source>
        <dbReference type="ARBA" id="ARBA00022840"/>
    </source>
</evidence>
<evidence type="ECO:0000256" key="5">
    <source>
        <dbReference type="ARBA" id="ARBA00022967"/>
    </source>
</evidence>
<evidence type="ECO:0000259" key="7">
    <source>
        <dbReference type="PROSITE" id="PS50893"/>
    </source>
</evidence>
<gene>
    <name evidence="8" type="ORF">CQW49_12685</name>
</gene>
<dbReference type="PANTHER" id="PTHR42794">
    <property type="entry name" value="HEMIN IMPORT ATP-BINDING PROTEIN HMUV"/>
    <property type="match status" value="1"/>
</dbReference>
<comment type="similarity">
    <text evidence="1">Belongs to the ABC transporter superfamily.</text>
</comment>
<dbReference type="PANTHER" id="PTHR42794:SF1">
    <property type="entry name" value="HEMIN IMPORT ATP-BINDING PROTEIN HMUV"/>
    <property type="match status" value="1"/>
</dbReference>
<dbReference type="InterPro" id="IPR017871">
    <property type="entry name" value="ABC_transporter-like_CS"/>
</dbReference>
<dbReference type="AlphaFoldDB" id="A0A2D2D0Z5"/>
<keyword evidence="3" id="KW-0547">Nucleotide-binding</keyword>
<protein>
    <submittedName>
        <fullName evidence="8">Heme ABC transporter ATP-binding protein</fullName>
    </submittedName>
</protein>
<reference evidence="9" key="1">
    <citation type="submission" date="2017-10" db="EMBL/GenBank/DDBJ databases">
        <title>Completed PacBio SMRT sequence of Methylosinus trichosporium OB3b reveals presence of a third large plasmid.</title>
        <authorList>
            <person name="Charles T.C."/>
            <person name="Lynch M.D.J."/>
            <person name="Heil J.R."/>
            <person name="Cheng J."/>
        </authorList>
    </citation>
    <scope>NUCLEOTIDE SEQUENCE [LARGE SCALE GENOMIC DNA]</scope>
    <source>
        <strain evidence="9">OB3b</strain>
    </source>
</reference>
<dbReference type="KEGG" id="mtw:CQW49_12685"/>
<keyword evidence="4 8" id="KW-0067">ATP-binding</keyword>
<sequence length="282" mass="30332">MSAIIEARGVTFRVDGRALVDQADLRLESGRLTIVIGPNGAGKSTLLSLLAGAATAHAGEISYCGERLDRLPPWRIANRRAVMTQSARLAFPFTVHEVASLGLDIVGRASSRQQRRDIVARSLAAADALHLCEREYSGLSGGEQQRVQFARALCQLFAGRSVDARQALLLDEPIASLDLRHQLALMDAARDIADAGAAVFVVLHDLNIAAAYADELVVMSGGRIMAAGRPGEILSDSLVASVFGVDLQLSAVPPSSLPFLLPHGYARRRDWSRTRFREPMGN</sequence>
<dbReference type="CDD" id="cd03214">
    <property type="entry name" value="ABC_Iron-Siderophores_B12_Hemin"/>
    <property type="match status" value="1"/>
</dbReference>
<dbReference type="GO" id="GO:0016887">
    <property type="term" value="F:ATP hydrolysis activity"/>
    <property type="evidence" value="ECO:0007669"/>
    <property type="project" value="InterPro"/>
</dbReference>